<reference evidence="2 3" key="1">
    <citation type="submission" date="2019-09" db="EMBL/GenBank/DDBJ databases">
        <title>Draft genome sequencing of Hungatella hathewayi 123Y-2.</title>
        <authorList>
            <person name="Lv Q."/>
            <person name="Li S."/>
        </authorList>
    </citation>
    <scope>NUCLEOTIDE SEQUENCE [LARGE SCALE GENOMIC DNA]</scope>
    <source>
        <strain evidence="2 3">123Y-2</strain>
    </source>
</reference>
<evidence type="ECO:0000313" key="3">
    <source>
        <dbReference type="Proteomes" id="UP000434223"/>
    </source>
</evidence>
<evidence type="ECO:0000313" key="2">
    <source>
        <dbReference type="EMBL" id="MUB62013.1"/>
    </source>
</evidence>
<dbReference type="Proteomes" id="UP001055091">
    <property type="component" value="Unassembled WGS sequence"/>
</dbReference>
<accession>A0A174SYD5</accession>
<dbReference type="OrthoDB" id="2059008at2"/>
<dbReference type="EMBL" id="WNME01000002">
    <property type="protein sequence ID" value="MUB62013.1"/>
    <property type="molecule type" value="Genomic_DNA"/>
</dbReference>
<dbReference type="Proteomes" id="UP000434223">
    <property type="component" value="Unassembled WGS sequence"/>
</dbReference>
<gene>
    <name evidence="1" type="ORF">CE91St55_47790</name>
    <name evidence="2" type="ORF">GNE07_02850</name>
</gene>
<proteinExistence type="predicted"/>
<organism evidence="2 3">
    <name type="scientific">Hungatella hathewayi</name>
    <dbReference type="NCBI Taxonomy" id="154046"/>
    <lineage>
        <taxon>Bacteria</taxon>
        <taxon>Bacillati</taxon>
        <taxon>Bacillota</taxon>
        <taxon>Clostridia</taxon>
        <taxon>Lachnospirales</taxon>
        <taxon>Lachnospiraceae</taxon>
        <taxon>Hungatella</taxon>
    </lineage>
</organism>
<dbReference type="AlphaFoldDB" id="A0A174SYD5"/>
<sequence>MSSVRGILERASLDSMIACLLDEPGPVNGTIEVSESAIENSYREFILELTHLYPGVNKDDDELFDAVIRFASVLEEIYLKIGFIVGRKLDGDLREGEEKLKNIVTAK</sequence>
<comment type="caution">
    <text evidence="2">The sequence shown here is derived from an EMBL/GenBank/DDBJ whole genome shotgun (WGS) entry which is preliminary data.</text>
</comment>
<evidence type="ECO:0000313" key="1">
    <source>
        <dbReference type="EMBL" id="GKH02798.1"/>
    </source>
</evidence>
<protein>
    <submittedName>
        <fullName evidence="2">Uncharacterized protein</fullName>
    </submittedName>
</protein>
<reference evidence="1" key="2">
    <citation type="submission" date="2022-01" db="EMBL/GenBank/DDBJ databases">
        <title>Novel bile acid biosynthetic pathways are enriched in the microbiome of centenarians.</title>
        <authorList>
            <person name="Sato Y."/>
            <person name="Atarashi K."/>
            <person name="Plichta R.D."/>
            <person name="Arai Y."/>
            <person name="Sasajima S."/>
            <person name="Kearney M.S."/>
            <person name="Suda W."/>
            <person name="Takeshita K."/>
            <person name="Sasaki T."/>
            <person name="Okamoto S."/>
            <person name="Skelly N.A."/>
            <person name="Okamura Y."/>
            <person name="Vlamakis H."/>
            <person name="Li Y."/>
            <person name="Tanoue T."/>
            <person name="Takei H."/>
            <person name="Nittono H."/>
            <person name="Narushima S."/>
            <person name="Irie J."/>
            <person name="Itoh H."/>
            <person name="Moriya K."/>
            <person name="Sugiura Y."/>
            <person name="Suematsu M."/>
            <person name="Moritoki N."/>
            <person name="Shibata S."/>
            <person name="Littman R.D."/>
            <person name="Fischbach A.M."/>
            <person name="Uwamino Y."/>
            <person name="Inoue T."/>
            <person name="Honda A."/>
            <person name="Hattori M."/>
            <person name="Murai T."/>
            <person name="Xavier J.R."/>
            <person name="Hirose N."/>
            <person name="Honda K."/>
        </authorList>
    </citation>
    <scope>NUCLEOTIDE SEQUENCE</scope>
    <source>
        <strain evidence="1">CE91-St55</strain>
    </source>
</reference>
<dbReference type="GeneID" id="93148986"/>
<name>A0A174SYD5_9FIRM</name>
<dbReference type="RefSeq" id="WP_022033009.1">
    <property type="nucleotide sequence ID" value="NZ_BQNJ01000002.1"/>
</dbReference>
<dbReference type="EMBL" id="BQNJ01000002">
    <property type="protein sequence ID" value="GKH02798.1"/>
    <property type="molecule type" value="Genomic_DNA"/>
</dbReference>